<name>A0ABD0VUT9_DENTH</name>
<feature type="compositionally biased region" description="Basic and acidic residues" evidence="1">
    <location>
        <begin position="1"/>
        <end position="21"/>
    </location>
</feature>
<gene>
    <name evidence="2" type="ORF">M5K25_000642</name>
</gene>
<keyword evidence="3" id="KW-1185">Reference proteome</keyword>
<protein>
    <submittedName>
        <fullName evidence="2">Uncharacterized protein</fullName>
    </submittedName>
</protein>
<dbReference type="Proteomes" id="UP001552299">
    <property type="component" value="Unassembled WGS sequence"/>
</dbReference>
<comment type="caution">
    <text evidence="2">The sequence shown here is derived from an EMBL/GenBank/DDBJ whole genome shotgun (WGS) entry which is preliminary data.</text>
</comment>
<feature type="region of interest" description="Disordered" evidence="1">
    <location>
        <begin position="1"/>
        <end position="119"/>
    </location>
</feature>
<feature type="compositionally biased region" description="Gly residues" evidence="1">
    <location>
        <begin position="60"/>
        <end position="69"/>
    </location>
</feature>
<accession>A0ABD0VUT9</accession>
<proteinExistence type="predicted"/>
<reference evidence="2 3" key="1">
    <citation type="journal article" date="2024" name="Plant Biotechnol. J.">
        <title>Dendrobium thyrsiflorum genome and its molecular insights into genes involved in important horticultural traits.</title>
        <authorList>
            <person name="Chen B."/>
            <person name="Wang J.Y."/>
            <person name="Zheng P.J."/>
            <person name="Li K.L."/>
            <person name="Liang Y.M."/>
            <person name="Chen X.F."/>
            <person name="Zhang C."/>
            <person name="Zhao X."/>
            <person name="He X."/>
            <person name="Zhang G.Q."/>
            <person name="Liu Z.J."/>
            <person name="Xu Q."/>
        </authorList>
    </citation>
    <scope>NUCLEOTIDE SEQUENCE [LARGE SCALE GENOMIC DNA]</scope>
    <source>
        <strain evidence="2">GZMU011</strain>
    </source>
</reference>
<feature type="compositionally biased region" description="Polar residues" evidence="1">
    <location>
        <begin position="26"/>
        <end position="36"/>
    </location>
</feature>
<evidence type="ECO:0000256" key="1">
    <source>
        <dbReference type="SAM" id="MobiDB-lite"/>
    </source>
</evidence>
<evidence type="ECO:0000313" key="2">
    <source>
        <dbReference type="EMBL" id="KAL0928725.1"/>
    </source>
</evidence>
<dbReference type="AlphaFoldDB" id="A0ABD0VUT9"/>
<evidence type="ECO:0000313" key="3">
    <source>
        <dbReference type="Proteomes" id="UP001552299"/>
    </source>
</evidence>
<sequence>MRRSPKRDGRSFMETEDRPSDAGRSGNWSRMGSSIVSRRFDDDDEVEKKSTDAICELELGLGGGGGYGGSEDVEAVKATAESGENDGAGGSDSNKEEEEEKKGAEVQKQQRSLHSSGVYKLNASATFGVHIEEDEDK</sequence>
<organism evidence="2 3">
    <name type="scientific">Dendrobium thyrsiflorum</name>
    <name type="common">Pinecone-like raceme dendrobium</name>
    <name type="synonym">Orchid</name>
    <dbReference type="NCBI Taxonomy" id="117978"/>
    <lineage>
        <taxon>Eukaryota</taxon>
        <taxon>Viridiplantae</taxon>
        <taxon>Streptophyta</taxon>
        <taxon>Embryophyta</taxon>
        <taxon>Tracheophyta</taxon>
        <taxon>Spermatophyta</taxon>
        <taxon>Magnoliopsida</taxon>
        <taxon>Liliopsida</taxon>
        <taxon>Asparagales</taxon>
        <taxon>Orchidaceae</taxon>
        <taxon>Epidendroideae</taxon>
        <taxon>Malaxideae</taxon>
        <taxon>Dendrobiinae</taxon>
        <taxon>Dendrobium</taxon>
    </lineage>
</organism>
<feature type="compositionally biased region" description="Basic and acidic residues" evidence="1">
    <location>
        <begin position="38"/>
        <end position="51"/>
    </location>
</feature>
<dbReference type="EMBL" id="JANQDX010000001">
    <property type="protein sequence ID" value="KAL0928725.1"/>
    <property type="molecule type" value="Genomic_DNA"/>
</dbReference>